<accession>A0ABS3JM33</accession>
<dbReference type="RefSeq" id="WP_207331029.1">
    <property type="nucleotide sequence ID" value="NZ_JAFMYW010000007.1"/>
</dbReference>
<name>A0ABS3JM33_9BACT</name>
<keyword evidence="2" id="KW-1185">Reference proteome</keyword>
<organism evidence="1 2">
    <name type="scientific">Fibrella forsythiae</name>
    <dbReference type="NCBI Taxonomy" id="2817061"/>
    <lineage>
        <taxon>Bacteria</taxon>
        <taxon>Pseudomonadati</taxon>
        <taxon>Bacteroidota</taxon>
        <taxon>Cytophagia</taxon>
        <taxon>Cytophagales</taxon>
        <taxon>Spirosomataceae</taxon>
        <taxon>Fibrella</taxon>
    </lineage>
</organism>
<gene>
    <name evidence="1" type="ORF">J2I46_20970</name>
</gene>
<reference evidence="1 2" key="1">
    <citation type="submission" date="2021-03" db="EMBL/GenBank/DDBJ databases">
        <title>Fibrella sp. HMF5405 genome sequencing and assembly.</title>
        <authorList>
            <person name="Kang H."/>
            <person name="Kim H."/>
            <person name="Bae S."/>
            <person name="Joh K."/>
        </authorList>
    </citation>
    <scope>NUCLEOTIDE SEQUENCE [LARGE SCALE GENOMIC DNA]</scope>
    <source>
        <strain evidence="1 2">HMF5405</strain>
    </source>
</reference>
<dbReference type="Proteomes" id="UP000664628">
    <property type="component" value="Unassembled WGS sequence"/>
</dbReference>
<proteinExistence type="predicted"/>
<evidence type="ECO:0000313" key="1">
    <source>
        <dbReference type="EMBL" id="MBO0951070.1"/>
    </source>
</evidence>
<sequence length="74" mass="8260">MAENKKTELATEAVATPVVEPTASKYKLVGLKGQKEIFVPLTNRTYVLSEITEDQLEQLHALKFPHVQLVQPAQ</sequence>
<protein>
    <submittedName>
        <fullName evidence="1">Uncharacterized protein</fullName>
    </submittedName>
</protein>
<evidence type="ECO:0000313" key="2">
    <source>
        <dbReference type="Proteomes" id="UP000664628"/>
    </source>
</evidence>
<dbReference type="EMBL" id="JAFMYW010000007">
    <property type="protein sequence ID" value="MBO0951070.1"/>
    <property type="molecule type" value="Genomic_DNA"/>
</dbReference>
<comment type="caution">
    <text evidence="1">The sequence shown here is derived from an EMBL/GenBank/DDBJ whole genome shotgun (WGS) entry which is preliminary data.</text>
</comment>